<dbReference type="EMBL" id="BAAALF010000043">
    <property type="protein sequence ID" value="GAA1237838.1"/>
    <property type="molecule type" value="Genomic_DNA"/>
</dbReference>
<sequence>MLEYEIYRRRSAELREIAAHERLAAEVRRARGDAAGRRGPLARISRGLRRDSGHRAAPVAGCRVAAPLGEC</sequence>
<evidence type="ECO:0000313" key="1">
    <source>
        <dbReference type="EMBL" id="GAA1237838.1"/>
    </source>
</evidence>
<comment type="caution">
    <text evidence="1">The sequence shown here is derived from an EMBL/GenBank/DDBJ whole genome shotgun (WGS) entry which is preliminary data.</text>
</comment>
<protein>
    <submittedName>
        <fullName evidence="1">Uncharacterized protein</fullName>
    </submittedName>
</protein>
<evidence type="ECO:0000313" key="2">
    <source>
        <dbReference type="Proteomes" id="UP001500037"/>
    </source>
</evidence>
<accession>A0ABP4GZS6</accession>
<proteinExistence type="predicted"/>
<gene>
    <name evidence="1" type="ORF">GCM10009665_29930</name>
</gene>
<organism evidence="1 2">
    <name type="scientific">Kitasatospora nipponensis</name>
    <dbReference type="NCBI Taxonomy" id="258049"/>
    <lineage>
        <taxon>Bacteria</taxon>
        <taxon>Bacillati</taxon>
        <taxon>Actinomycetota</taxon>
        <taxon>Actinomycetes</taxon>
        <taxon>Kitasatosporales</taxon>
        <taxon>Streptomycetaceae</taxon>
        <taxon>Kitasatospora</taxon>
    </lineage>
</organism>
<dbReference type="Proteomes" id="UP001500037">
    <property type="component" value="Unassembled WGS sequence"/>
</dbReference>
<name>A0ABP4GZS6_9ACTN</name>
<dbReference type="RefSeq" id="WP_344442049.1">
    <property type="nucleotide sequence ID" value="NZ_BAAALF010000043.1"/>
</dbReference>
<reference evidence="2" key="1">
    <citation type="journal article" date="2019" name="Int. J. Syst. Evol. Microbiol.">
        <title>The Global Catalogue of Microorganisms (GCM) 10K type strain sequencing project: providing services to taxonomists for standard genome sequencing and annotation.</title>
        <authorList>
            <consortium name="The Broad Institute Genomics Platform"/>
            <consortium name="The Broad Institute Genome Sequencing Center for Infectious Disease"/>
            <person name="Wu L."/>
            <person name="Ma J."/>
        </authorList>
    </citation>
    <scope>NUCLEOTIDE SEQUENCE [LARGE SCALE GENOMIC DNA]</scope>
    <source>
        <strain evidence="2">JCM 13004</strain>
    </source>
</reference>
<keyword evidence="2" id="KW-1185">Reference proteome</keyword>